<evidence type="ECO:0000256" key="3">
    <source>
        <dbReference type="ARBA" id="ARBA00023163"/>
    </source>
</evidence>
<dbReference type="InterPro" id="IPR036388">
    <property type="entry name" value="WH-like_DNA-bd_sf"/>
</dbReference>
<evidence type="ECO:0000259" key="4">
    <source>
        <dbReference type="PROSITE" id="PS50956"/>
    </source>
</evidence>
<dbReference type="InterPro" id="IPR019887">
    <property type="entry name" value="Tscrpt_reg_AsnC/Lrp_C"/>
</dbReference>
<dbReference type="AlphaFoldDB" id="A0AA86L276"/>
<evidence type="ECO:0000256" key="1">
    <source>
        <dbReference type="ARBA" id="ARBA00023015"/>
    </source>
</evidence>
<dbReference type="KEGG" id="sgi:SGRAN_0345"/>
<proteinExistence type="predicted"/>
<gene>
    <name evidence="5" type="ORF">SGRAN_0345</name>
</gene>
<dbReference type="Gene3D" id="1.10.10.10">
    <property type="entry name" value="Winged helix-like DNA-binding domain superfamily/Winged helix DNA-binding domain"/>
    <property type="match status" value="1"/>
</dbReference>
<dbReference type="GO" id="GO:0005829">
    <property type="term" value="C:cytosol"/>
    <property type="evidence" value="ECO:0007669"/>
    <property type="project" value="TreeGrafter"/>
</dbReference>
<dbReference type="SMART" id="SM00344">
    <property type="entry name" value="HTH_ASNC"/>
    <property type="match status" value="1"/>
</dbReference>
<dbReference type="InterPro" id="IPR011008">
    <property type="entry name" value="Dimeric_a/b-barrel"/>
</dbReference>
<protein>
    <submittedName>
        <fullName evidence="5">AsnC family transcriptional regulator</fullName>
    </submittedName>
</protein>
<dbReference type="GO" id="GO:0043565">
    <property type="term" value="F:sequence-specific DNA binding"/>
    <property type="evidence" value="ECO:0007669"/>
    <property type="project" value="InterPro"/>
</dbReference>
<dbReference type="PROSITE" id="PS50956">
    <property type="entry name" value="HTH_ASNC_2"/>
    <property type="match status" value="1"/>
</dbReference>
<keyword evidence="2" id="KW-0238">DNA-binding</keyword>
<dbReference type="PRINTS" id="PR00033">
    <property type="entry name" value="HTHASNC"/>
</dbReference>
<dbReference type="PANTHER" id="PTHR30154">
    <property type="entry name" value="LEUCINE-RESPONSIVE REGULATORY PROTEIN"/>
    <property type="match status" value="1"/>
</dbReference>
<dbReference type="Pfam" id="PF13404">
    <property type="entry name" value="HTH_AsnC-type"/>
    <property type="match status" value="1"/>
</dbReference>
<evidence type="ECO:0000313" key="6">
    <source>
        <dbReference type="Proteomes" id="UP000058599"/>
    </source>
</evidence>
<name>A0AA86L276_9SPHN</name>
<keyword evidence="3" id="KW-0804">Transcription</keyword>
<dbReference type="SUPFAM" id="SSF54909">
    <property type="entry name" value="Dimeric alpha+beta barrel"/>
    <property type="match status" value="1"/>
</dbReference>
<dbReference type="InterPro" id="IPR019888">
    <property type="entry name" value="Tscrpt_reg_AsnC-like"/>
</dbReference>
<sequence>MAATKIRVMTQGMRKKIDLDRFDRRLLELVRADNLEPARTLADKVGLSVSAVLRRLRRLRDEKVIVADRAIVDPALTGSALTMHVLVRMEQAGAQTMDGFAREIARHPEITGAWDVTGEDDFLLKVQVGSMEEYEAFTRRALGEDRGVHSFTTLIAIRTIVEDDTSRRPLRDL</sequence>
<dbReference type="InterPro" id="IPR000485">
    <property type="entry name" value="AsnC-type_HTH_dom"/>
</dbReference>
<evidence type="ECO:0000256" key="2">
    <source>
        <dbReference type="ARBA" id="ARBA00023125"/>
    </source>
</evidence>
<dbReference type="EMBL" id="CP012199">
    <property type="protein sequence ID" value="AMG72742.1"/>
    <property type="molecule type" value="Genomic_DNA"/>
</dbReference>
<dbReference type="InterPro" id="IPR036390">
    <property type="entry name" value="WH_DNA-bd_sf"/>
</dbReference>
<keyword evidence="6" id="KW-1185">Reference proteome</keyword>
<dbReference type="SUPFAM" id="SSF46785">
    <property type="entry name" value="Winged helix' DNA-binding domain"/>
    <property type="match status" value="1"/>
</dbReference>
<reference evidence="5 6" key="1">
    <citation type="journal article" date="2016" name="BMC Genomics">
        <title>Genomic analysis of the nitrate-respiring Sphingopyxis granuli (formerly Sphingomonas macrogoltabida) strain TFA.</title>
        <authorList>
            <person name="Garcia-Romero I."/>
            <person name="Perez-Pulido A.J."/>
            <person name="Gonzalez-Flores Y.E."/>
            <person name="Reyes-Ramirez F."/>
            <person name="Santero E."/>
            <person name="Floriano B."/>
        </authorList>
    </citation>
    <scope>NUCLEOTIDE SEQUENCE [LARGE SCALE GENOMIC DNA]</scope>
    <source>
        <strain evidence="5 6">TFA</strain>
    </source>
</reference>
<dbReference type="Pfam" id="PF01037">
    <property type="entry name" value="AsnC_trans_reg"/>
    <property type="match status" value="1"/>
</dbReference>
<organism evidence="5 6">
    <name type="scientific">Sphingopyxis granuli</name>
    <dbReference type="NCBI Taxonomy" id="267128"/>
    <lineage>
        <taxon>Bacteria</taxon>
        <taxon>Pseudomonadati</taxon>
        <taxon>Pseudomonadota</taxon>
        <taxon>Alphaproteobacteria</taxon>
        <taxon>Sphingomonadales</taxon>
        <taxon>Sphingomonadaceae</taxon>
        <taxon>Sphingopyxis</taxon>
    </lineage>
</organism>
<dbReference type="GO" id="GO:0043200">
    <property type="term" value="P:response to amino acid"/>
    <property type="evidence" value="ECO:0007669"/>
    <property type="project" value="TreeGrafter"/>
</dbReference>
<dbReference type="Proteomes" id="UP000058599">
    <property type="component" value="Chromosome"/>
</dbReference>
<dbReference type="PANTHER" id="PTHR30154:SF34">
    <property type="entry name" value="TRANSCRIPTIONAL REGULATOR AZLB"/>
    <property type="match status" value="1"/>
</dbReference>
<evidence type="ECO:0000313" key="5">
    <source>
        <dbReference type="EMBL" id="AMG72742.1"/>
    </source>
</evidence>
<dbReference type="Gene3D" id="3.30.70.920">
    <property type="match status" value="1"/>
</dbReference>
<feature type="domain" description="HTH asnC-type" evidence="4">
    <location>
        <begin position="19"/>
        <end position="80"/>
    </location>
</feature>
<keyword evidence="1" id="KW-0805">Transcription regulation</keyword>
<accession>A0AA86L276</accession>